<reference evidence="3" key="1">
    <citation type="journal article" date="2021" name="Genome Biol. Evol.">
        <title>A High-Quality Reference Genome for a Parasitic Bivalve with Doubly Uniparental Inheritance (Bivalvia: Unionida).</title>
        <authorList>
            <person name="Smith C.H."/>
        </authorList>
    </citation>
    <scope>NUCLEOTIDE SEQUENCE</scope>
    <source>
        <strain evidence="3">CHS0354</strain>
    </source>
</reference>
<protein>
    <recommendedName>
        <fullName evidence="2">DZIP3-like HEPN domain-containing protein</fullName>
    </recommendedName>
</protein>
<name>A0AAE0SM19_9BIVA</name>
<gene>
    <name evidence="3" type="ORF">CHS0354_034145</name>
</gene>
<evidence type="ECO:0000313" key="4">
    <source>
        <dbReference type="Proteomes" id="UP001195483"/>
    </source>
</evidence>
<evidence type="ECO:0000313" key="3">
    <source>
        <dbReference type="EMBL" id="KAK3594410.1"/>
    </source>
</evidence>
<proteinExistence type="predicted"/>
<sequence>MATQGISQEANNYVRLDLAIKDTCTECLRDVLKNCVPFGFQDISHALQFLEPRLKQHLESYKYSQLFSNHQLRANFSVSECDMSLVYSLIRNSNWVPPPTVGWGKSFTNSPQDRSLGANVERLHLFRNILEHCKAPSISNQDFNKYWAEVRKCVSDIETSLGITTYQQSLECLRVKDLDPDYANRIINEFNDAVRDLKDEQHRQGDCLLEIRKDQSVQGSILSDVTNSLNEQSKDLLDLKTEESNQSKLLRELAIKSEQQYQLLENDRKVLLDIKTSHDHQDINMCEVLDALMDEDKGLVHVVKEQKYQMCTMQELKKTLEEMQEIHTLLLNNNKECFKEIKEIMELRANDDSSDIKDQHQNEADNESATKDLLNCNVNRENETSIAEGRDGVICLIKQYCFIKSSLSKRNVRAIVDCFLKEGLISIDEHETISDLYLPRRIRIDHLLKKIILGDSDRLKTFFKVLESVNPNIARTLAAIEVTDQERSRFREVEERALQVANASAPSDSACNLDNSEICFFQYHLLASQEDVDSINDAMLSRFNFSVLDHSNVLHAKTPDEKIQKLCQTMNLCAINVENELNSLLSSSLYNKWIEFRKKKGNHDRQHFLRWLNAPVTLVSYVFGCSRLRFYQAENGSIILKCLVEDGFNMASLTRGSLQDNITDLLWKGYMETKTHMTMPVHVTVFIMSPRENGQEEIHFYLDFDATYDAKSKEDSEHENGIPERKILLEELDPTELQEWITKQLDVHKTMIHMLKDKLSGSRMLEKEEMVVFLDSMYELEIGRDLINQFCKENDFMCNRLSVNTKEYLIEESEAQNTQPLWLKRQSEFQFPSYSAQRDSFPMAMNTDQGPDMSSFPPVISSGTIDILQSSPVHKFWITAESNIPSESYGISSGFSDISETFPVHTAWKTADSQSEIVILKRKLLLEELDPTVLTKWITNQLDAQKTKICIFEDKHSRSDMHGKEEMIILLDSLYELENGRDLIKEFCKQNDPYVYKKLFLTTDHHSTEKHKSLREKPLQYERGGGLQKLYSFWIDISSDQKGMKEKSYQTDKLLRTTTDASYPVDEKAPPKPQNLVLSESHTSTLHSHSSEFNPGYNIKKTENEFKEPTVWKLGDTSIVVQVGKLDEIWFVYTVDRKRLCQRLSKATACSGSSEQGDDNVDSVRPTS</sequence>
<reference evidence="3" key="2">
    <citation type="journal article" date="2021" name="Genome Biol. Evol.">
        <title>Developing a high-quality reference genome for a parasitic bivalve with doubly uniparental inheritance (Bivalvia: Unionida).</title>
        <authorList>
            <person name="Smith C.H."/>
        </authorList>
    </citation>
    <scope>NUCLEOTIDE SEQUENCE</scope>
    <source>
        <strain evidence="3">CHS0354</strain>
        <tissue evidence="3">Mantle</tissue>
    </source>
</reference>
<dbReference type="AlphaFoldDB" id="A0AAE0SM19"/>
<dbReference type="Proteomes" id="UP001195483">
    <property type="component" value="Unassembled WGS sequence"/>
</dbReference>
<evidence type="ECO:0000259" key="2">
    <source>
        <dbReference type="Pfam" id="PF18738"/>
    </source>
</evidence>
<keyword evidence="4" id="KW-1185">Reference proteome</keyword>
<organism evidence="3 4">
    <name type="scientific">Potamilus streckersoni</name>
    <dbReference type="NCBI Taxonomy" id="2493646"/>
    <lineage>
        <taxon>Eukaryota</taxon>
        <taxon>Metazoa</taxon>
        <taxon>Spiralia</taxon>
        <taxon>Lophotrochozoa</taxon>
        <taxon>Mollusca</taxon>
        <taxon>Bivalvia</taxon>
        <taxon>Autobranchia</taxon>
        <taxon>Heteroconchia</taxon>
        <taxon>Palaeoheterodonta</taxon>
        <taxon>Unionida</taxon>
        <taxon>Unionoidea</taxon>
        <taxon>Unionidae</taxon>
        <taxon>Ambleminae</taxon>
        <taxon>Lampsilini</taxon>
        <taxon>Potamilus</taxon>
    </lineage>
</organism>
<reference evidence="3" key="3">
    <citation type="submission" date="2023-05" db="EMBL/GenBank/DDBJ databases">
        <authorList>
            <person name="Smith C.H."/>
        </authorList>
    </citation>
    <scope>NUCLEOTIDE SEQUENCE</scope>
    <source>
        <strain evidence="3">CHS0354</strain>
        <tissue evidence="3">Mantle</tissue>
    </source>
</reference>
<dbReference type="Pfam" id="PF18738">
    <property type="entry name" value="HEPN_DZIP3"/>
    <property type="match status" value="1"/>
</dbReference>
<feature type="domain" description="DZIP3-like HEPN" evidence="2">
    <location>
        <begin position="53"/>
        <end position="184"/>
    </location>
</feature>
<comment type="caution">
    <text evidence="3">The sequence shown here is derived from an EMBL/GenBank/DDBJ whole genome shotgun (WGS) entry which is preliminary data.</text>
</comment>
<dbReference type="EMBL" id="JAEAOA010001996">
    <property type="protein sequence ID" value="KAK3594410.1"/>
    <property type="molecule type" value="Genomic_DNA"/>
</dbReference>
<accession>A0AAE0SM19</accession>
<dbReference type="InterPro" id="IPR041249">
    <property type="entry name" value="HEPN_DZIP3"/>
</dbReference>
<evidence type="ECO:0000256" key="1">
    <source>
        <dbReference type="SAM" id="MobiDB-lite"/>
    </source>
</evidence>
<feature type="region of interest" description="Disordered" evidence="1">
    <location>
        <begin position="1146"/>
        <end position="1168"/>
    </location>
</feature>